<dbReference type="Proteomes" id="UP001197684">
    <property type="component" value="Unassembled WGS sequence"/>
</dbReference>
<dbReference type="EMBL" id="CYXM01000001">
    <property type="protein sequence ID" value="CUM74558.1"/>
    <property type="molecule type" value="Genomic_DNA"/>
</dbReference>
<dbReference type="Proteomes" id="UP001197847">
    <property type="component" value="Unassembled WGS sequence"/>
</dbReference>
<evidence type="ECO:0000313" key="11">
    <source>
        <dbReference type="Proteomes" id="UP000095602"/>
    </source>
</evidence>
<evidence type="ECO:0000313" key="1">
    <source>
        <dbReference type="EMBL" id="CRL39347.1"/>
    </source>
</evidence>
<evidence type="ECO:0000313" key="4">
    <source>
        <dbReference type="EMBL" id="CUO94530.1"/>
    </source>
</evidence>
<dbReference type="AlphaFoldDB" id="A0A0M6WP94"/>
<accession>A0A0M6WP94</accession>
<dbReference type="Proteomes" id="UP000095602">
    <property type="component" value="Unassembled WGS sequence"/>
</dbReference>
<proteinExistence type="predicted"/>
<evidence type="ECO:0000313" key="2">
    <source>
        <dbReference type="EMBL" id="CUM74558.1"/>
    </source>
</evidence>
<dbReference type="Proteomes" id="UP001197741">
    <property type="component" value="Unassembled WGS sequence"/>
</dbReference>
<organism evidence="1 9">
    <name type="scientific">Agathobacter rectalis</name>
    <dbReference type="NCBI Taxonomy" id="39491"/>
    <lineage>
        <taxon>Bacteria</taxon>
        <taxon>Bacillati</taxon>
        <taxon>Bacillota</taxon>
        <taxon>Clostridia</taxon>
        <taxon>Lachnospirales</taxon>
        <taxon>Lachnospiraceae</taxon>
        <taxon>Agathobacter</taxon>
    </lineage>
</organism>
<evidence type="ECO:0000313" key="3">
    <source>
        <dbReference type="EMBL" id="CUN58177.1"/>
    </source>
</evidence>
<evidence type="ECO:0000313" key="5">
    <source>
        <dbReference type="EMBL" id="MCB6938045.1"/>
    </source>
</evidence>
<evidence type="ECO:0000313" key="9">
    <source>
        <dbReference type="Proteomes" id="UP000049472"/>
    </source>
</evidence>
<evidence type="ECO:0000313" key="12">
    <source>
        <dbReference type="Proteomes" id="UP000095673"/>
    </source>
</evidence>
<reference evidence="7" key="3">
    <citation type="submission" date="2021-10" db="EMBL/GenBank/DDBJ databases">
        <title>Collection of gut derived symbiotic bacterial strains cultured from healthy donors.</title>
        <authorList>
            <person name="Lin H."/>
            <person name="Littmann E."/>
            <person name="Claire K."/>
            <person name="Pamer E."/>
        </authorList>
    </citation>
    <scope>NUCLEOTIDE SEQUENCE</scope>
    <source>
        <strain evidence="7">MSK.22.92</strain>
    </source>
</reference>
<gene>
    <name evidence="3" type="ORF">ERS852417_00592</name>
    <name evidence="4" type="ORF">ERS852497_01365</name>
    <name evidence="2" type="ORF">ERS852580_00366</name>
    <name evidence="5" type="ORF">LIZ56_06410</name>
    <name evidence="6" type="ORF">LIZ82_03370</name>
    <name evidence="7" type="ORF">LK487_04535</name>
    <name evidence="8" type="ORF">PNE45_00155</name>
    <name evidence="1" type="ORF">T1815_20661</name>
</gene>
<evidence type="ECO:0000313" key="8">
    <source>
        <dbReference type="EMBL" id="MDB8016442.1"/>
    </source>
</evidence>
<dbReference type="Proteomes" id="UP000049472">
    <property type="component" value="Unassembled WGS sequence"/>
</dbReference>
<dbReference type="Proteomes" id="UP000095384">
    <property type="component" value="Unassembled WGS sequence"/>
</dbReference>
<dbReference type="EMBL" id="JAJCJQ010000002">
    <property type="protein sequence ID" value="MCB6959943.1"/>
    <property type="molecule type" value="Genomic_DNA"/>
</dbReference>
<dbReference type="GeneID" id="86989511"/>
<dbReference type="EMBL" id="JAJFBX010000004">
    <property type="protein sequence ID" value="MCC2746309.1"/>
    <property type="molecule type" value="Genomic_DNA"/>
</dbReference>
<keyword evidence="9" id="KW-1185">Reference proteome</keyword>
<dbReference type="Proteomes" id="UP000095673">
    <property type="component" value="Unassembled WGS sequence"/>
</dbReference>
<evidence type="ECO:0000313" key="7">
    <source>
        <dbReference type="EMBL" id="MCC2746309.1"/>
    </source>
</evidence>
<reference evidence="5" key="4">
    <citation type="submission" date="2021-10" db="EMBL/GenBank/DDBJ databases">
        <title>Collection of gut derived symbiotic bacterial strains cultured from healthy donors.</title>
        <authorList>
            <person name="Lin H."/>
            <person name="Littmann E."/>
            <person name="Kohout C."/>
            <person name="Pamer E.G."/>
        </authorList>
    </citation>
    <scope>NUCLEOTIDE SEQUENCE</scope>
    <source>
        <strain evidence="6">DFI.7.28A</strain>
        <strain evidence="5">DFI.9.42</strain>
    </source>
</reference>
<dbReference type="EMBL" id="JAJCJK010000007">
    <property type="protein sequence ID" value="MCB6938045.1"/>
    <property type="molecule type" value="Genomic_DNA"/>
</dbReference>
<dbReference type="EMBL" id="CVRQ01000022">
    <property type="protein sequence ID" value="CRL39347.1"/>
    <property type="molecule type" value="Genomic_DNA"/>
</dbReference>
<evidence type="ECO:0000313" key="6">
    <source>
        <dbReference type="EMBL" id="MCB6959943.1"/>
    </source>
</evidence>
<dbReference type="Proteomes" id="UP001212823">
    <property type="component" value="Unassembled WGS sequence"/>
</dbReference>
<reference evidence="1" key="1">
    <citation type="submission" date="2015-05" db="EMBL/GenBank/DDBJ databases">
        <authorList>
            <person name="Wang D.B."/>
            <person name="Wang M."/>
        </authorList>
    </citation>
    <scope>NUCLEOTIDE SEQUENCE [LARGE SCALE GENOMIC DNA]</scope>
    <source>
        <strain evidence="1">T1-815</strain>
    </source>
</reference>
<dbReference type="EMBL" id="JAQLYE010000001">
    <property type="protein sequence ID" value="MDB8016442.1"/>
    <property type="molecule type" value="Genomic_DNA"/>
</dbReference>
<sequence>MSDEVLDDVMIKGSCKGKADAIVNCQCNIESAPVRCEQAERCMFYSYYKCSKQWKRLA</sequence>
<dbReference type="RefSeq" id="WP_012743557.1">
    <property type="nucleotide sequence ID" value="NZ_AP031452.1"/>
</dbReference>
<reference evidence="8" key="5">
    <citation type="submission" date="2023-01" db="EMBL/GenBank/DDBJ databases">
        <title>Human gut microbiome strain richness.</title>
        <authorList>
            <person name="Chen-Liaw A."/>
        </authorList>
    </citation>
    <scope>NUCLEOTIDE SEQUENCE</scope>
    <source>
        <strain evidence="8">1001283st1_D2_1001283B150209_150212</strain>
    </source>
</reference>
<reference evidence="9" key="2">
    <citation type="submission" date="2015-05" db="EMBL/GenBank/DDBJ databases">
        <authorList>
            <consortium name="Pathogen Informatics"/>
        </authorList>
    </citation>
    <scope>NUCLEOTIDE SEQUENCE [LARGE SCALE GENOMIC DNA]</scope>
    <source>
        <strain evidence="3 10">2789STDY5608860</strain>
        <strain evidence="4 11">2789STDY5834884</strain>
        <strain evidence="2 12">2789STDY5834968</strain>
        <strain evidence="9">T1-815</strain>
    </source>
</reference>
<dbReference type="EMBL" id="CZAJ01000010">
    <property type="protein sequence ID" value="CUO94530.1"/>
    <property type="molecule type" value="Genomic_DNA"/>
</dbReference>
<dbReference type="EMBL" id="CYYW01000003">
    <property type="protein sequence ID" value="CUN58177.1"/>
    <property type="molecule type" value="Genomic_DNA"/>
</dbReference>
<name>A0A0M6WP94_9FIRM</name>
<protein>
    <submittedName>
        <fullName evidence="1">Uncharacterized protein</fullName>
    </submittedName>
</protein>
<evidence type="ECO:0000313" key="10">
    <source>
        <dbReference type="Proteomes" id="UP000095384"/>
    </source>
</evidence>